<protein>
    <submittedName>
        <fullName evidence="1">Uncharacterized protein</fullName>
    </submittedName>
</protein>
<keyword evidence="3" id="KW-1185">Reference proteome</keyword>
<dbReference type="EMBL" id="JAZGQK010000016">
    <property type="protein sequence ID" value="MEE6260585.1"/>
    <property type="molecule type" value="Genomic_DNA"/>
</dbReference>
<dbReference type="RefSeq" id="WP_331215698.1">
    <property type="nucleotide sequence ID" value="NZ_JAZGQK010000016.1"/>
</dbReference>
<dbReference type="Proteomes" id="UP001332243">
    <property type="component" value="Unassembled WGS sequence"/>
</dbReference>
<dbReference type="EMBL" id="JAZGQK010000025">
    <property type="protein sequence ID" value="MEE6262063.1"/>
    <property type="molecule type" value="Genomic_DNA"/>
</dbReference>
<reference evidence="1 3" key="1">
    <citation type="submission" date="2024-01" db="EMBL/GenBank/DDBJ databases">
        <title>Genome insights into Plantactinospora sonchi sp. nov.</title>
        <authorList>
            <person name="Wang L."/>
        </authorList>
    </citation>
    <scope>NUCLEOTIDE SEQUENCE [LARGE SCALE GENOMIC DNA]</scope>
    <source>
        <strain evidence="1 3">NEAU-QY2</strain>
    </source>
</reference>
<proteinExistence type="predicted"/>
<evidence type="ECO:0000313" key="2">
    <source>
        <dbReference type="EMBL" id="MEE6262063.1"/>
    </source>
</evidence>
<name>A0ABU7RVZ6_9ACTN</name>
<accession>A0ABU7RVZ6</accession>
<evidence type="ECO:0000313" key="1">
    <source>
        <dbReference type="EMBL" id="MEE6260585.1"/>
    </source>
</evidence>
<comment type="caution">
    <text evidence="1">The sequence shown here is derived from an EMBL/GenBank/DDBJ whole genome shotgun (WGS) entry which is preliminary data.</text>
</comment>
<sequence>MYGTVGFARPAGFLLQGPTAVSLAAGSLAALLIQPGRLAALLIQPGRLDTGARG</sequence>
<evidence type="ECO:0000313" key="3">
    <source>
        <dbReference type="Proteomes" id="UP001332243"/>
    </source>
</evidence>
<organism evidence="1 3">
    <name type="scientific">Plantactinospora sonchi</name>
    <dbReference type="NCBI Taxonomy" id="1544735"/>
    <lineage>
        <taxon>Bacteria</taxon>
        <taxon>Bacillati</taxon>
        <taxon>Actinomycetota</taxon>
        <taxon>Actinomycetes</taxon>
        <taxon>Micromonosporales</taxon>
        <taxon>Micromonosporaceae</taxon>
        <taxon>Plantactinospora</taxon>
    </lineage>
</organism>
<gene>
    <name evidence="1" type="ORF">V1633_19040</name>
    <name evidence="2" type="ORF">V1633_26615</name>
</gene>